<dbReference type="PANTHER" id="PTHR24369:SF210">
    <property type="entry name" value="CHAOPTIN-RELATED"/>
    <property type="match status" value="1"/>
</dbReference>
<dbReference type="GO" id="GO:0005576">
    <property type="term" value="C:extracellular region"/>
    <property type="evidence" value="ECO:0007669"/>
    <property type="project" value="UniProtKB-SubCell"/>
</dbReference>
<evidence type="ECO:0000256" key="8">
    <source>
        <dbReference type="ARBA" id="ARBA00022825"/>
    </source>
</evidence>
<dbReference type="PRINTS" id="PR00722">
    <property type="entry name" value="CHYMOTRYPSIN"/>
</dbReference>
<dbReference type="Proteomes" id="UP001153620">
    <property type="component" value="Chromosome 4"/>
</dbReference>
<dbReference type="SMART" id="SM00365">
    <property type="entry name" value="LRR_SD22"/>
    <property type="match status" value="7"/>
</dbReference>
<dbReference type="InterPro" id="IPR043504">
    <property type="entry name" value="Peptidase_S1_PA_chymotrypsin"/>
</dbReference>
<dbReference type="FunFam" id="2.40.10.10:FF:000146">
    <property type="entry name" value="Serine protease 53"/>
    <property type="match status" value="1"/>
</dbReference>
<dbReference type="InterPro" id="IPR003591">
    <property type="entry name" value="Leu-rich_rpt_typical-subtyp"/>
</dbReference>
<dbReference type="FunFam" id="3.80.10.10:FF:001164">
    <property type="entry name" value="GH01279p"/>
    <property type="match status" value="2"/>
</dbReference>
<dbReference type="Pfam" id="PF00089">
    <property type="entry name" value="Trypsin"/>
    <property type="match status" value="1"/>
</dbReference>
<dbReference type="SMART" id="SM00364">
    <property type="entry name" value="LRR_BAC"/>
    <property type="match status" value="6"/>
</dbReference>
<dbReference type="InterPro" id="IPR018114">
    <property type="entry name" value="TRYPSIN_HIS"/>
</dbReference>
<name>A0A9N9SAG4_9DIPT</name>
<dbReference type="GO" id="GO:0004252">
    <property type="term" value="F:serine-type endopeptidase activity"/>
    <property type="evidence" value="ECO:0007669"/>
    <property type="project" value="InterPro"/>
</dbReference>
<comment type="similarity">
    <text evidence="11">Belongs to the peptidase S1 family. CLIP subfamily.</text>
</comment>
<keyword evidence="5 13" id="KW-0732">Signal</keyword>
<feature type="chain" id="PRO_5040499608" description="Peptidase S1 domain-containing protein" evidence="13">
    <location>
        <begin position="22"/>
        <end position="1421"/>
    </location>
</feature>
<proteinExistence type="inferred from homology"/>
<evidence type="ECO:0000256" key="5">
    <source>
        <dbReference type="ARBA" id="ARBA00022729"/>
    </source>
</evidence>
<dbReference type="SUPFAM" id="SSF52058">
    <property type="entry name" value="L domain-like"/>
    <property type="match status" value="2"/>
</dbReference>
<dbReference type="SMART" id="SM00369">
    <property type="entry name" value="LRR_TYP"/>
    <property type="match status" value="16"/>
</dbReference>
<dbReference type="InterPro" id="IPR001314">
    <property type="entry name" value="Peptidase_S1A"/>
</dbReference>
<sequence length="1421" mass="158037">MLLKSLIFNLIFLIQNHQATASSFTCQADESLMTIHDVIISGYACDLRVFDISEELSINVIHLEKRNDDSIKIVAYPKVSTYKEAEESIFEQGLEETCQKFKNLNGIAFKKQSNWSKSREFNQNFLKECRNLEYLDISENNINHVSVDFLNFDAKLKILNLEDNILTELPEMLFDKQREIERLYLGMNWLYELPGGLFSPLKNLRVLDLHFNNLLSLKLKLFNKLGRLEVLKLNRNSIFDLPAKIFSTLVNLNVLDLSQNKITDIHPETFTGLRQLEDLNLQFNEITALSANVFISLQKLINIELSDNKVEVLHPLCFVGMQQLETLNLQSNQILDIPENIFEPLNNLKLLNLQQNKIQTLSTNSFNSLNNLEQLILENNKIAHLPFQVFSTLTSLKALSLNSNQIATLTSSCFCGLQSLEQLYMIKNKIEELSDDIFNPLFNLKILNVGENKLKDLNENLFLNNPYLIELAIHSNEISELPPGIFKPLTELETLWLYRNQLTDIHSISFGTHEKLKLISLWGNKIDAIDKKLIEDAAFVIEMKENLCNQDKEILKHELELKLSKCFENYQNRFCTPNLMETSKKLSISLSFFYEMMTTATEPRTSTTLMTFPTFTASPTPTTTQPTTKSTTTTQPTTKSTTTTTTTKPTTTSTTTKATTTTSASTTTVDPRKALEPKIMNLLNSLSALQTAVSSATVQDEACQDSISSSLVAYLATGLKLETNISKEPYSKNVKDLTTLEGNLSDISKEWNECLSRTTSTTSTTTSTTAEKPTTTSTTVEKLTTTSTTVEKPTTTSTTVEKPTTTSTTVEKPTTSSTTVEKPTTSSTTVEKPTTSSTTVEKPTTSSTTVEKPTASSTTVEKPTTSSTTVEKPTTSSTTVEKPTTSSTTVEKPTTTSNATEKPKTTSTTTESKTTPNKTTTTPTESRTMTSEHTTTTTTKQTTKITKEVKAFITKPSTTTTLSTTSKPTTTTIDPRNALEPQVTSLLSSLSALQNKVKTTTIQDQACIDRISSNLASFLVSAQQLQDSVYKDPFSKLLNTLRTLKGRLNGFINDWDICLANIAFDKTTIALTTQKPSTIATTRKPTKTDEPSTTENPAITKLLTILTTLSPSPTIEITNLGRTMATERQQHKTIAMDTCGKMKIGQQLVFGGSKIQRGSFPWKAALYRPNGDFFCSGTIISTSKVITAAHCIWEKHSSYPIKSHEIRVGFGIHNLFDLFEAGKVIAGVKTVHIHPDWNAFDADIAVLELTEDISFKNNIQLICMIQTNSEFPLDATGVVAGFGRSENHKFEFIANVIKVPILSYKDCQKHVQFHPIISHRTICGGYANGTGVCNGDSGSGLVVEHNGSFYLRGIVSASLFGEYLQCDVNDYAVFTDVTKFDNWIKTGNDHKSDSVVQEQIEEIKKLKEKILKLGGNVDDDK</sequence>
<comment type="subcellular location">
    <subcellularLocation>
        <location evidence="1">Secreted</location>
    </subcellularLocation>
</comment>
<dbReference type="GO" id="GO:0005886">
    <property type="term" value="C:plasma membrane"/>
    <property type="evidence" value="ECO:0007669"/>
    <property type="project" value="TreeGrafter"/>
</dbReference>
<keyword evidence="6" id="KW-0677">Repeat</keyword>
<dbReference type="PROSITE" id="PS00134">
    <property type="entry name" value="TRYPSIN_HIS"/>
    <property type="match status" value="1"/>
</dbReference>
<keyword evidence="10" id="KW-1015">Disulfide bond</keyword>
<dbReference type="PANTHER" id="PTHR24369">
    <property type="entry name" value="ANTIGEN BSP, PUTATIVE-RELATED"/>
    <property type="match status" value="1"/>
</dbReference>
<feature type="compositionally biased region" description="Low complexity" evidence="12">
    <location>
        <begin position="758"/>
        <end position="897"/>
    </location>
</feature>
<protein>
    <recommendedName>
        <fullName evidence="14">Peptidase S1 domain-containing protein</fullName>
    </recommendedName>
</protein>
<dbReference type="SUPFAM" id="SSF50494">
    <property type="entry name" value="Trypsin-like serine proteases"/>
    <property type="match status" value="1"/>
</dbReference>
<evidence type="ECO:0000259" key="14">
    <source>
        <dbReference type="PROSITE" id="PS50240"/>
    </source>
</evidence>
<dbReference type="InterPro" id="IPR001611">
    <property type="entry name" value="Leu-rich_rpt"/>
</dbReference>
<keyword evidence="3" id="KW-0433">Leucine-rich repeat</keyword>
<evidence type="ECO:0000313" key="15">
    <source>
        <dbReference type="EMBL" id="CAG9811267.1"/>
    </source>
</evidence>
<organism evidence="15 16">
    <name type="scientific">Chironomus riparius</name>
    <dbReference type="NCBI Taxonomy" id="315576"/>
    <lineage>
        <taxon>Eukaryota</taxon>
        <taxon>Metazoa</taxon>
        <taxon>Ecdysozoa</taxon>
        <taxon>Arthropoda</taxon>
        <taxon>Hexapoda</taxon>
        <taxon>Insecta</taxon>
        <taxon>Pterygota</taxon>
        <taxon>Neoptera</taxon>
        <taxon>Endopterygota</taxon>
        <taxon>Diptera</taxon>
        <taxon>Nematocera</taxon>
        <taxon>Chironomoidea</taxon>
        <taxon>Chironomidae</taxon>
        <taxon>Chironominae</taxon>
        <taxon>Chironomus</taxon>
    </lineage>
</organism>
<accession>A0A9N9SAG4</accession>
<feature type="compositionally biased region" description="Low complexity" evidence="12">
    <location>
        <begin position="905"/>
        <end position="942"/>
    </location>
</feature>
<evidence type="ECO:0000256" key="3">
    <source>
        <dbReference type="ARBA" id="ARBA00022614"/>
    </source>
</evidence>
<keyword evidence="9" id="KW-0865">Zymogen</keyword>
<dbReference type="CDD" id="cd00190">
    <property type="entry name" value="Tryp_SPc"/>
    <property type="match status" value="1"/>
</dbReference>
<evidence type="ECO:0000256" key="7">
    <source>
        <dbReference type="ARBA" id="ARBA00022801"/>
    </source>
</evidence>
<feature type="signal peptide" evidence="13">
    <location>
        <begin position="1"/>
        <end position="21"/>
    </location>
</feature>
<keyword evidence="2" id="KW-0964">Secreted</keyword>
<dbReference type="PROSITE" id="PS50240">
    <property type="entry name" value="TRYPSIN_DOM"/>
    <property type="match status" value="1"/>
</dbReference>
<dbReference type="InterPro" id="IPR009003">
    <property type="entry name" value="Peptidase_S1_PA"/>
</dbReference>
<dbReference type="EMBL" id="OU895880">
    <property type="protein sequence ID" value="CAG9811267.1"/>
    <property type="molecule type" value="Genomic_DNA"/>
</dbReference>
<dbReference type="InterPro" id="IPR001254">
    <property type="entry name" value="Trypsin_dom"/>
</dbReference>
<evidence type="ECO:0000256" key="12">
    <source>
        <dbReference type="SAM" id="MobiDB-lite"/>
    </source>
</evidence>
<evidence type="ECO:0000256" key="6">
    <source>
        <dbReference type="ARBA" id="ARBA00022737"/>
    </source>
</evidence>
<keyword evidence="16" id="KW-1185">Reference proteome</keyword>
<dbReference type="InterPro" id="IPR050541">
    <property type="entry name" value="LRR_TM_domain-containing"/>
</dbReference>
<evidence type="ECO:0000256" key="11">
    <source>
        <dbReference type="ARBA" id="ARBA00024195"/>
    </source>
</evidence>
<keyword evidence="7" id="KW-0378">Hydrolase</keyword>
<dbReference type="Pfam" id="PF13855">
    <property type="entry name" value="LRR_8"/>
    <property type="match status" value="4"/>
</dbReference>
<dbReference type="PROSITE" id="PS51450">
    <property type="entry name" value="LRR"/>
    <property type="match status" value="10"/>
</dbReference>
<reference evidence="15" key="1">
    <citation type="submission" date="2022-01" db="EMBL/GenBank/DDBJ databases">
        <authorList>
            <person name="King R."/>
        </authorList>
    </citation>
    <scope>NUCLEOTIDE SEQUENCE</scope>
</reference>
<dbReference type="Gene3D" id="2.40.10.10">
    <property type="entry name" value="Trypsin-like serine proteases"/>
    <property type="match status" value="1"/>
</dbReference>
<evidence type="ECO:0000256" key="1">
    <source>
        <dbReference type="ARBA" id="ARBA00004613"/>
    </source>
</evidence>
<evidence type="ECO:0000256" key="4">
    <source>
        <dbReference type="ARBA" id="ARBA00022670"/>
    </source>
</evidence>
<feature type="compositionally biased region" description="Low complexity" evidence="12">
    <location>
        <begin position="611"/>
        <end position="668"/>
    </location>
</feature>
<dbReference type="InterPro" id="IPR032675">
    <property type="entry name" value="LRR_dom_sf"/>
</dbReference>
<feature type="domain" description="Peptidase S1" evidence="14">
    <location>
        <begin position="1149"/>
        <end position="1389"/>
    </location>
</feature>
<evidence type="ECO:0000313" key="16">
    <source>
        <dbReference type="Proteomes" id="UP001153620"/>
    </source>
</evidence>
<evidence type="ECO:0000256" key="10">
    <source>
        <dbReference type="ARBA" id="ARBA00023157"/>
    </source>
</evidence>
<evidence type="ECO:0000256" key="9">
    <source>
        <dbReference type="ARBA" id="ARBA00023145"/>
    </source>
</evidence>
<dbReference type="GO" id="GO:0006508">
    <property type="term" value="P:proteolysis"/>
    <property type="evidence" value="ECO:0007669"/>
    <property type="project" value="UniProtKB-KW"/>
</dbReference>
<keyword evidence="4" id="KW-0645">Protease</keyword>
<keyword evidence="8" id="KW-0720">Serine protease</keyword>
<evidence type="ECO:0000256" key="13">
    <source>
        <dbReference type="SAM" id="SignalP"/>
    </source>
</evidence>
<feature type="region of interest" description="Disordered" evidence="12">
    <location>
        <begin position="611"/>
        <end position="672"/>
    </location>
</feature>
<feature type="region of interest" description="Disordered" evidence="12">
    <location>
        <begin position="756"/>
        <end position="942"/>
    </location>
</feature>
<gene>
    <name evidence="15" type="ORF">CHIRRI_LOCUS14076</name>
</gene>
<reference evidence="15" key="2">
    <citation type="submission" date="2022-10" db="EMBL/GenBank/DDBJ databases">
        <authorList>
            <consortium name="ENA_rothamsted_submissions"/>
            <consortium name="culmorum"/>
            <person name="King R."/>
        </authorList>
    </citation>
    <scope>NUCLEOTIDE SEQUENCE</scope>
</reference>
<dbReference type="Gene3D" id="3.80.10.10">
    <property type="entry name" value="Ribonuclease Inhibitor"/>
    <property type="match status" value="2"/>
</dbReference>
<dbReference type="SMART" id="SM00020">
    <property type="entry name" value="Tryp_SPc"/>
    <property type="match status" value="1"/>
</dbReference>
<evidence type="ECO:0000256" key="2">
    <source>
        <dbReference type="ARBA" id="ARBA00022525"/>
    </source>
</evidence>
<dbReference type="OrthoDB" id="7758033at2759"/>